<dbReference type="AlphaFoldDB" id="A0AAX6NEA7"/>
<evidence type="ECO:0000313" key="1">
    <source>
        <dbReference type="EMBL" id="MDU9694192.1"/>
    </source>
</evidence>
<organism evidence="1 2">
    <name type="scientific">Priestia aryabhattai</name>
    <name type="common">Bacillus aryabhattai</name>
    <dbReference type="NCBI Taxonomy" id="412384"/>
    <lineage>
        <taxon>Bacteria</taxon>
        <taxon>Bacillati</taxon>
        <taxon>Bacillota</taxon>
        <taxon>Bacilli</taxon>
        <taxon>Bacillales</taxon>
        <taxon>Bacillaceae</taxon>
        <taxon>Priestia</taxon>
    </lineage>
</organism>
<dbReference type="Proteomes" id="UP001269400">
    <property type="component" value="Unassembled WGS sequence"/>
</dbReference>
<accession>A0AAX6NEA7</accession>
<sequence>MSDRYEVIKEIPKGWETGAKVKDILTVAKWNGDLTLMKGDKAVCDIGSEYGKDYCKPIE</sequence>
<dbReference type="RefSeq" id="WP_316911404.1">
    <property type="nucleotide sequence ID" value="NZ_JAPTGD010000002.1"/>
</dbReference>
<reference evidence="1" key="1">
    <citation type="journal article" date="2022" name="J Environ Chem Eng">
        <title>Biodegradation of petroleum oil using a constructed nonpathogenic and heavy metal-tolerant bacterial consortium isolated from marine sponges.</title>
        <authorList>
            <person name="Dechsakulwatana C."/>
            <person name="Rungsihiranrut A."/>
            <person name="Muangchinda C."/>
            <person name="Ningthoujam R."/>
            <person name="Klankeo P."/>
            <person name="Pinyakong O."/>
        </authorList>
    </citation>
    <scope>NUCLEOTIDE SEQUENCE</scope>
    <source>
        <strain evidence="1">TL01-2</strain>
    </source>
</reference>
<comment type="caution">
    <text evidence="1">The sequence shown here is derived from an EMBL/GenBank/DDBJ whole genome shotgun (WGS) entry which is preliminary data.</text>
</comment>
<protein>
    <submittedName>
        <fullName evidence="1">Uncharacterized protein</fullName>
    </submittedName>
</protein>
<reference evidence="1" key="2">
    <citation type="submission" date="2022-12" db="EMBL/GenBank/DDBJ databases">
        <authorList>
            <person name="Dechsakulwatana C."/>
            <person name="Rungsihiranrut A."/>
            <person name="Muangchinda C."/>
            <person name="Ningthoujam R."/>
            <person name="Klankeo P."/>
            <person name="Pinyakong O."/>
        </authorList>
    </citation>
    <scope>NUCLEOTIDE SEQUENCE</scope>
    <source>
        <strain evidence="1">TL01-2</strain>
    </source>
</reference>
<proteinExistence type="predicted"/>
<evidence type="ECO:0000313" key="2">
    <source>
        <dbReference type="Proteomes" id="UP001269400"/>
    </source>
</evidence>
<gene>
    <name evidence="1" type="ORF">O0Q50_23690</name>
</gene>
<name>A0AAX6NEA7_PRIAR</name>
<dbReference type="EMBL" id="JAPTGD010000002">
    <property type="protein sequence ID" value="MDU9694192.1"/>
    <property type="molecule type" value="Genomic_DNA"/>
</dbReference>